<evidence type="ECO:0000313" key="3">
    <source>
        <dbReference type="Proteomes" id="UP001597097"/>
    </source>
</evidence>
<accession>A0ABW4G4M5</accession>
<comment type="caution">
    <text evidence="2">The sequence shown here is derived from an EMBL/GenBank/DDBJ whole genome shotgun (WGS) entry which is preliminary data.</text>
</comment>
<organism evidence="2 3">
    <name type="scientific">Nonomuraea guangzhouensis</name>
    <dbReference type="NCBI Taxonomy" id="1291555"/>
    <lineage>
        <taxon>Bacteria</taxon>
        <taxon>Bacillati</taxon>
        <taxon>Actinomycetota</taxon>
        <taxon>Actinomycetes</taxon>
        <taxon>Streptosporangiales</taxon>
        <taxon>Streptosporangiaceae</taxon>
        <taxon>Nonomuraea</taxon>
    </lineage>
</organism>
<evidence type="ECO:0000313" key="2">
    <source>
        <dbReference type="EMBL" id="MFD1537724.1"/>
    </source>
</evidence>
<keyword evidence="1" id="KW-1133">Transmembrane helix</keyword>
<gene>
    <name evidence="2" type="ORF">ACFSJ0_11800</name>
</gene>
<protein>
    <submittedName>
        <fullName evidence="2">Uncharacterized protein</fullName>
    </submittedName>
</protein>
<dbReference type="Proteomes" id="UP001597097">
    <property type="component" value="Unassembled WGS sequence"/>
</dbReference>
<reference evidence="3" key="1">
    <citation type="journal article" date="2019" name="Int. J. Syst. Evol. Microbiol.">
        <title>The Global Catalogue of Microorganisms (GCM) 10K type strain sequencing project: providing services to taxonomists for standard genome sequencing and annotation.</title>
        <authorList>
            <consortium name="The Broad Institute Genomics Platform"/>
            <consortium name="The Broad Institute Genome Sequencing Center for Infectious Disease"/>
            <person name="Wu L."/>
            <person name="Ma J."/>
        </authorList>
    </citation>
    <scope>NUCLEOTIDE SEQUENCE [LARGE SCALE GENOMIC DNA]</scope>
    <source>
        <strain evidence="3">CGMCC 1.15399</strain>
    </source>
</reference>
<name>A0ABW4G4M5_9ACTN</name>
<keyword evidence="1" id="KW-0812">Transmembrane</keyword>
<sequence>MSDLEARLRAALEAQAQTFPASPNAWIDVQRRTPPPVPRGRWLLAALPIALLAIFVPFLLNGGLGRNSANDPDGVYKQLMEGRTAAGEQVVIDDPATGKPLRLWFARDKAGAPLVCYVAQPVDGDPFGSCHDLRVAEIMERSGTYEGSTRTDTPSAYVDYGVTQTDVTKVTAVLTDGRRVEATLHRSEGAPMVIWTLALSAQDRVSKVEFADAKGRQGSDLTPKYLIHESSRGTPIGQAMRLPGEVTMRPYDFKVLGRRIFWFRQGKELGWINLDSKDPTPDPVPMIFSDEGLIYTATRRDTAKIQLATGSEAPITLEGVPDPWNLDSNLFTLARLAPLDWTAGGWVAGYDAAGKQLWRKDYPRRTGQSKSSFKRTGEPITIPGTDDFTNGPVQLLFGTYTYKGIENDLKLCASGGSYSEGVPQLSCSSVKREALSDSISGSQVKTYLPLPGSVVAFGVAEDDWLSIDAVLEDGRRLPATLMHGKDLPAPVWWVRYPLDVKIAAFAYKVRGKQVEQVDLKRQWCWSDNKPLDAGHVFDGGLTANLHDGACIKWRKNGKSRAGSFQPVPGGKLSDMIAAPELPLQWAQDREDWYGFTLPGTAKVDVTLEGGGRATASTTPDPWGQGVLLFAGPVPEAVAKRGLSWPGMRFTGYGADGRVLWTYQPKEPG</sequence>
<evidence type="ECO:0000256" key="1">
    <source>
        <dbReference type="SAM" id="Phobius"/>
    </source>
</evidence>
<dbReference type="RefSeq" id="WP_219537719.1">
    <property type="nucleotide sequence ID" value="NZ_JAHKRM010000040.1"/>
</dbReference>
<keyword evidence="1" id="KW-0472">Membrane</keyword>
<proteinExistence type="predicted"/>
<feature type="transmembrane region" description="Helical" evidence="1">
    <location>
        <begin position="42"/>
        <end position="60"/>
    </location>
</feature>
<keyword evidence="3" id="KW-1185">Reference proteome</keyword>
<dbReference type="EMBL" id="JBHUCM010000012">
    <property type="protein sequence ID" value="MFD1537724.1"/>
    <property type="molecule type" value="Genomic_DNA"/>
</dbReference>